<feature type="transmembrane region" description="Helical" evidence="1">
    <location>
        <begin position="236"/>
        <end position="255"/>
    </location>
</feature>
<organism evidence="2 3">
    <name type="scientific">Stylophora pistillata</name>
    <name type="common">Smooth cauliflower coral</name>
    <dbReference type="NCBI Taxonomy" id="50429"/>
    <lineage>
        <taxon>Eukaryota</taxon>
        <taxon>Metazoa</taxon>
        <taxon>Cnidaria</taxon>
        <taxon>Anthozoa</taxon>
        <taxon>Hexacorallia</taxon>
        <taxon>Scleractinia</taxon>
        <taxon>Astrocoeniina</taxon>
        <taxon>Pocilloporidae</taxon>
        <taxon>Stylophora</taxon>
    </lineage>
</organism>
<dbReference type="Proteomes" id="UP000225706">
    <property type="component" value="Unassembled WGS sequence"/>
</dbReference>
<feature type="transmembrane region" description="Helical" evidence="1">
    <location>
        <begin position="85"/>
        <end position="109"/>
    </location>
</feature>
<comment type="caution">
    <text evidence="2">The sequence shown here is derived from an EMBL/GenBank/DDBJ whole genome shotgun (WGS) entry which is preliminary data.</text>
</comment>
<keyword evidence="1" id="KW-0812">Transmembrane</keyword>
<protein>
    <submittedName>
        <fullName evidence="2">Uncharacterized protein</fullName>
    </submittedName>
</protein>
<feature type="transmembrane region" description="Helical" evidence="1">
    <location>
        <begin position="43"/>
        <end position="64"/>
    </location>
</feature>
<accession>A0A2B4SK90</accession>
<feature type="transmembrane region" description="Helical" evidence="1">
    <location>
        <begin position="999"/>
        <end position="1020"/>
    </location>
</feature>
<feature type="transmembrane region" description="Helical" evidence="1">
    <location>
        <begin position="129"/>
        <end position="153"/>
    </location>
</feature>
<feature type="transmembrane region" description="Helical" evidence="1">
    <location>
        <begin position="678"/>
        <end position="701"/>
    </location>
</feature>
<feature type="transmembrane region" description="Helical" evidence="1">
    <location>
        <begin position="174"/>
        <end position="193"/>
    </location>
</feature>
<keyword evidence="1" id="KW-1133">Transmembrane helix</keyword>
<evidence type="ECO:0000313" key="2">
    <source>
        <dbReference type="EMBL" id="PFX28947.1"/>
    </source>
</evidence>
<proteinExistence type="predicted"/>
<name>A0A2B4SK90_STYPI</name>
<keyword evidence="1" id="KW-0472">Membrane</keyword>
<feature type="transmembrane region" description="Helical" evidence="1">
    <location>
        <begin position="591"/>
        <end position="615"/>
    </location>
</feature>
<feature type="transmembrane region" description="Helical" evidence="1">
    <location>
        <begin position="635"/>
        <end position="657"/>
    </location>
</feature>
<feature type="transmembrane region" description="Helical" evidence="1">
    <location>
        <begin position="800"/>
        <end position="823"/>
    </location>
</feature>
<reference evidence="3" key="1">
    <citation type="journal article" date="2017" name="bioRxiv">
        <title>Comparative analysis of the genomes of Stylophora pistillata and Acropora digitifera provides evidence for extensive differences between species of corals.</title>
        <authorList>
            <person name="Voolstra C.R."/>
            <person name="Li Y."/>
            <person name="Liew Y.J."/>
            <person name="Baumgarten S."/>
            <person name="Zoccola D."/>
            <person name="Flot J.-F."/>
            <person name="Tambutte S."/>
            <person name="Allemand D."/>
            <person name="Aranda M."/>
        </authorList>
    </citation>
    <scope>NUCLEOTIDE SEQUENCE [LARGE SCALE GENOMIC DNA]</scope>
</reference>
<evidence type="ECO:0000256" key="1">
    <source>
        <dbReference type="SAM" id="Phobius"/>
    </source>
</evidence>
<feature type="transmembrane region" description="Helical" evidence="1">
    <location>
        <begin position="737"/>
        <end position="760"/>
    </location>
</feature>
<keyword evidence="3" id="KW-1185">Reference proteome</keyword>
<feature type="transmembrane region" description="Helical" evidence="1">
    <location>
        <begin position="294"/>
        <end position="318"/>
    </location>
</feature>
<sequence>MEDEEKLIDNKGEAHENEAERNNFNLTRRDVAQTTEAEQDGKIYTLLHPLVIGYFVLAGQWFDPLRFYLESKLKWTPSVTKVCRYLYAAWQATLVVFMWAFFLYSMGFIKGLRTLKEVDFLCLLTDIKNMAFGFCWIVNHHTGLIFFLVGNFEEILKRLTITKENIKQRASSKSILPFVVASVLFLFVLPLGLHVSQMVIPEVVPVEPKIKDGKISVKNETFSRLQVVLDGMFYSMHRALALPVFYALLYLLFFLKCEVNKFKEELEDRHYPREDLARNRAIRMRNLIRDTEKAFQYFLVLYITMLLLTTVLDIFSIVEKVETVITVNNTVEHFFPASTATTSLNTMGLSGTTIKAIPHRLTGKHSFPYIFVLIDRGNQSSQGIGGPGGGTISASLPHTKIVIDQYRMKTIEIVITAVLDITQNVVLYAFPLYNMSVLKSCLEEVVEVVQDSDYGDQDANRKIFVTRQDKKDFKYFRQRLLYFVNMGLHAARIRLSPRQYTRESSGVSAELLVSTAENETAKRTLTMANLLGRENLGYEEAEVTQDGSIYRLLHPLVVWYFVFTGQWFDPVRFYLEAKLKFSASATKVCRFLYAAWQAMMVAFMWAFFVYSMGFMGLRTLQEVDWLCPLTDIKNMAYGFCWIVNHHTGLIFFLLGNFEELLKGLTITKENIKQRASSSSILPFVVSSVLFLFVAPLGLHIAQMVIPEVIPVEPKIRHGKLAIKNETFPHLQVGFDGMFFIAHRALALPVFYAFLYLLFFLNCEVNKFKGELEDRHYPSEHQARKQAKRVRNLIRNTEKALQVFLALYIAMLLLATSLEIFSIVEKVETVITNNHTTYSFITASSTTTSQQTMGLTGDVVKAIPHRLTGKHSFPYVFVLINQGNQSFPGTGSSGNGMPSSILPQRKMVIEQYKIKTSEIVITAVLDITQNVVLYAFPLYKMSALKSCLEEVVEVVQDSDYGDQDANRKIFDTRQDKEDFKAFFKDTCTSGIRVLGKEVSFLWSLVITVFGPFVVVVVNLMFKHIHVETPIH</sequence>
<dbReference type="AlphaFoldDB" id="A0A2B4SK90"/>
<evidence type="ECO:0000313" key="3">
    <source>
        <dbReference type="Proteomes" id="UP000225706"/>
    </source>
</evidence>
<dbReference type="EMBL" id="LSMT01000074">
    <property type="protein sequence ID" value="PFX28947.1"/>
    <property type="molecule type" value="Genomic_DNA"/>
</dbReference>
<feature type="transmembrane region" description="Helical" evidence="1">
    <location>
        <begin position="552"/>
        <end position="570"/>
    </location>
</feature>
<gene>
    <name evidence="2" type="ORF">AWC38_SpisGene6324</name>
</gene>